<evidence type="ECO:0000256" key="1">
    <source>
        <dbReference type="SAM" id="Phobius"/>
    </source>
</evidence>
<gene>
    <name evidence="2" type="ORF">FRC53_09815</name>
</gene>
<proteinExistence type="predicted"/>
<organism evidence="2 3">
    <name type="scientific">Candidatus Pseudoramibacter fermentans</name>
    <dbReference type="NCBI Taxonomy" id="2594427"/>
    <lineage>
        <taxon>Bacteria</taxon>
        <taxon>Bacillati</taxon>
        <taxon>Bacillota</taxon>
        <taxon>Clostridia</taxon>
        <taxon>Eubacteriales</taxon>
        <taxon>Eubacteriaceae</taxon>
        <taxon>Pseudoramibacter</taxon>
    </lineage>
</organism>
<comment type="caution">
    <text evidence="2">The sequence shown here is derived from an EMBL/GenBank/DDBJ whole genome shotgun (WGS) entry which is preliminary data.</text>
</comment>
<name>A0A6L5GTT9_9FIRM</name>
<keyword evidence="3" id="KW-1185">Reference proteome</keyword>
<keyword evidence="1" id="KW-1133">Transmembrane helix</keyword>
<evidence type="ECO:0000313" key="2">
    <source>
        <dbReference type="EMBL" id="MQM73689.1"/>
    </source>
</evidence>
<accession>A0A6L5GTT9</accession>
<dbReference type="Proteomes" id="UP000473648">
    <property type="component" value="Unassembled WGS sequence"/>
</dbReference>
<feature type="transmembrane region" description="Helical" evidence="1">
    <location>
        <begin position="21"/>
        <end position="44"/>
    </location>
</feature>
<sequence length="151" mass="16215">MIKCVRKKMASQRGITLVDSLVAIMIVALLSVLMISLLGNLAILKNASAGLNAQGRGLPKAYHRAASAVAAMNHPDVAAANARLRDVAEDISDDRITYRFNVTGRTGSRYDVDITVAPKGMRSETYQEVIYAASTSAETDENTESARDDAD</sequence>
<keyword evidence="1" id="KW-0472">Membrane</keyword>
<protein>
    <submittedName>
        <fullName evidence="2">Type II secretion system protein</fullName>
    </submittedName>
</protein>
<evidence type="ECO:0000313" key="3">
    <source>
        <dbReference type="Proteomes" id="UP000473648"/>
    </source>
</evidence>
<dbReference type="AlphaFoldDB" id="A0A6L5GTT9"/>
<dbReference type="EMBL" id="VOGB01000005">
    <property type="protein sequence ID" value="MQM73689.1"/>
    <property type="molecule type" value="Genomic_DNA"/>
</dbReference>
<keyword evidence="1" id="KW-0812">Transmembrane</keyword>
<reference evidence="2" key="1">
    <citation type="journal article" date="2020" name="Appl. Environ. Microbiol.">
        <title>Medium-Chain Fatty Acid Synthesis by 'Candidatus Weimeria bifida' gen. nov., sp. nov., and 'Candidatus Pseudoramibacter fermentans' sp. nov.</title>
        <authorList>
            <person name="Scarborough M.J."/>
            <person name="Myers K.S."/>
            <person name="Donohue T.J."/>
            <person name="Noguera D.R."/>
        </authorList>
    </citation>
    <scope>NUCLEOTIDE SEQUENCE</scope>
    <source>
        <strain evidence="2">EUB1.1</strain>
    </source>
</reference>